<dbReference type="GO" id="GO:0098703">
    <property type="term" value="P:calcium ion import across plasma membrane"/>
    <property type="evidence" value="ECO:0007669"/>
    <property type="project" value="InterPro"/>
</dbReference>
<sequence>MKPNYVFPKLKLMGSVQESAILTTLLYLISASIIIHSGNAESRQSKCNNQQCIPSRSIFDSVSNITGSKQIYESQYQKINEGVMENQTTEVIDLKNNVMVPINLDKGRFIYFKFVYSSSQSTESQVTPTYPSQIELSDGDLLVRGFESNEDIIPDTSAGQVNLSNYRQLFISATTCKQPSPASGTDDSPPQLQLYISLSKNNTMPGPLQAAELQQMVELYEGYAMLAVNITDDVYISIYAKNNSNFNGGYTAQIAASIDLPYHKYRNSSDPNLYIADYDGNSALLYSGPFIRNAKNTTLTEEWMNAPPPFILFISDDQNKYLQGVRFSYCGLQENVNLSGSSAGVASNMVTSITIQGKSNRPRQQFYMDGLSAGTTYTVALAVNGNPKGTEGAIIGGGGTVFNPTSFTTLTGGNCGLIYGLTFCDQVAYSVPSNPNRISTASSLAAFYDNSTRAIYANFQRVLAQTPCEITSSAQYSLVRTCHDCAEAYKAWLCAVNIPRCTDMTSTLPWLQTRAVDQAFPNGTYLDPSLIDVSGYGTTAGKNSRNTNIDQFINPGPYKEVLPCQELCHTLVSSCPASIGFDCPRPGQIGFNTSYGHMPTGSVDDGGRNTNITCNFPGKVYFSNSSKVIFYLQTFIITAIVILTIV</sequence>
<keyword evidence="1" id="KW-0472">Membrane</keyword>
<dbReference type="PANTHER" id="PTHR39142">
    <property type="entry name" value="MID1P"/>
    <property type="match status" value="1"/>
</dbReference>
<keyword evidence="1" id="KW-1133">Transmembrane helix</keyword>
<evidence type="ECO:0000313" key="2">
    <source>
        <dbReference type="EMBL" id="CAD6501944.1"/>
    </source>
</evidence>
<name>A0A9W4DHP2_BLUGR</name>
<reference evidence="2" key="1">
    <citation type="submission" date="2020-10" db="EMBL/GenBank/DDBJ databases">
        <authorList>
            <person name="Muller C M."/>
        </authorList>
    </citation>
    <scope>NUCLEOTIDE SEQUENCE</scope>
    <source>
        <strain evidence="2">THUN-12</strain>
    </source>
</reference>
<comment type="caution">
    <text evidence="2">The sequence shown here is derived from an EMBL/GenBank/DDBJ whole genome shotgun (WGS) entry which is preliminary data.</text>
</comment>
<gene>
    <name evidence="2" type="ORF">BGTH12_LOCUS3302</name>
</gene>
<dbReference type="InterPro" id="IPR024338">
    <property type="entry name" value="MID1/Yam8"/>
</dbReference>
<dbReference type="Proteomes" id="UP000683417">
    <property type="component" value="Unassembled WGS sequence"/>
</dbReference>
<keyword evidence="1" id="KW-0812">Transmembrane</keyword>
<accession>A0A9W4DHP2</accession>
<evidence type="ECO:0000313" key="3">
    <source>
        <dbReference type="Proteomes" id="UP000683417"/>
    </source>
</evidence>
<dbReference type="PANTHER" id="PTHR39142:SF1">
    <property type="entry name" value="AEL197CP"/>
    <property type="match status" value="1"/>
</dbReference>
<dbReference type="AlphaFoldDB" id="A0A9W4DHP2"/>
<dbReference type="GO" id="GO:0005262">
    <property type="term" value="F:calcium channel activity"/>
    <property type="evidence" value="ECO:0007669"/>
    <property type="project" value="InterPro"/>
</dbReference>
<dbReference type="EMBL" id="CAJHIT010000005">
    <property type="protein sequence ID" value="CAD6501944.1"/>
    <property type="molecule type" value="Genomic_DNA"/>
</dbReference>
<evidence type="ECO:0000256" key="1">
    <source>
        <dbReference type="SAM" id="Phobius"/>
    </source>
</evidence>
<organism evidence="2 3">
    <name type="scientific">Blumeria graminis f. sp. triticale</name>
    <dbReference type="NCBI Taxonomy" id="1689686"/>
    <lineage>
        <taxon>Eukaryota</taxon>
        <taxon>Fungi</taxon>
        <taxon>Dikarya</taxon>
        <taxon>Ascomycota</taxon>
        <taxon>Pezizomycotina</taxon>
        <taxon>Leotiomycetes</taxon>
        <taxon>Erysiphales</taxon>
        <taxon>Erysiphaceae</taxon>
        <taxon>Blumeria</taxon>
    </lineage>
</organism>
<protein>
    <submittedName>
        <fullName evidence="2">BgTH12-07917</fullName>
    </submittedName>
</protein>
<feature type="transmembrane region" description="Helical" evidence="1">
    <location>
        <begin position="628"/>
        <end position="645"/>
    </location>
</feature>
<proteinExistence type="predicted"/>
<dbReference type="Pfam" id="PF12929">
    <property type="entry name" value="Mid1"/>
    <property type="match status" value="1"/>
</dbReference>